<evidence type="ECO:0000259" key="2">
    <source>
        <dbReference type="Pfam" id="PF02470"/>
    </source>
</evidence>
<dbReference type="Pfam" id="PF11887">
    <property type="entry name" value="Mce4_CUP1"/>
    <property type="match status" value="1"/>
</dbReference>
<keyword evidence="1" id="KW-0472">Membrane</keyword>
<keyword evidence="1" id="KW-0812">Transmembrane</keyword>
<dbReference type="InterPro" id="IPR024516">
    <property type="entry name" value="Mce_C"/>
</dbReference>
<dbReference type="GO" id="GO:0005576">
    <property type="term" value="C:extracellular region"/>
    <property type="evidence" value="ECO:0007669"/>
    <property type="project" value="TreeGrafter"/>
</dbReference>
<keyword evidence="1" id="KW-1133">Transmembrane helix</keyword>
<comment type="caution">
    <text evidence="4">The sequence shown here is derived from an EMBL/GenBank/DDBJ whole genome shotgun (WGS) entry which is preliminary data.</text>
</comment>
<evidence type="ECO:0000313" key="5">
    <source>
        <dbReference type="Proteomes" id="UP000036513"/>
    </source>
</evidence>
<dbReference type="Proteomes" id="UP000036513">
    <property type="component" value="Unassembled WGS sequence"/>
</dbReference>
<dbReference type="InterPro" id="IPR003399">
    <property type="entry name" value="Mce/MlaD"/>
</dbReference>
<name>A0A0J6VCP7_9MYCO</name>
<evidence type="ECO:0000256" key="1">
    <source>
        <dbReference type="SAM" id="Phobius"/>
    </source>
</evidence>
<dbReference type="PATRIC" id="fig|37916.4.peg.7232"/>
<dbReference type="NCBIfam" id="TIGR00996">
    <property type="entry name" value="Mtu_fam_mce"/>
    <property type="match status" value="1"/>
</dbReference>
<gene>
    <name evidence="4" type="ORF">MCHLDSM_07218</name>
</gene>
<accession>A0A0J6VCP7</accession>
<dbReference type="InterPro" id="IPR052336">
    <property type="entry name" value="MlaD_Phospholipid_Transporter"/>
</dbReference>
<organism evidence="4 5">
    <name type="scientific">Mycolicibacterium chlorophenolicum</name>
    <dbReference type="NCBI Taxonomy" id="37916"/>
    <lineage>
        <taxon>Bacteria</taxon>
        <taxon>Bacillati</taxon>
        <taxon>Actinomycetota</taxon>
        <taxon>Actinomycetes</taxon>
        <taxon>Mycobacteriales</taxon>
        <taxon>Mycobacteriaceae</taxon>
        <taxon>Mycolicibacterium</taxon>
    </lineage>
</organism>
<protein>
    <submittedName>
        <fullName evidence="4">Mce related protein</fullName>
    </submittedName>
</protein>
<dbReference type="PANTHER" id="PTHR33371">
    <property type="entry name" value="INTERMEMBRANE PHOSPHOLIPID TRANSPORT SYSTEM BINDING PROTEIN MLAD-RELATED"/>
    <property type="match status" value="1"/>
</dbReference>
<keyword evidence="5" id="KW-1185">Reference proteome</keyword>
<dbReference type="InterPro" id="IPR005693">
    <property type="entry name" value="Mce"/>
</dbReference>
<sequence length="346" mass="37159">MSRLNRENRILVNVGVFTVVMLLVGAMLVVVFGEFRFGSDKNYHATFTDASRLKAGQDVRIAGVPVGSVKDVTLNDDNTVDVAFNLSERYQLYTSTRAVVRYENLVGDRYLEIVSGPGDLVKVPPGGTLTNTAPALDLDALLGGLRPVFKGLDGNKINEVSNAIIELLQGQGGALSEMLSSTAAFTQNLSARDQLIGDVINDLNTVLGTVDEKGAQFDATVDRLQKLLTGLAEGRDPIAGAISPLASATNDLTETLQNSRRPLQGVLENVRPLAQRLDERKGDVNKVIEPLAENYLRLNALGAYGSFFNIYYCSIRMKINGPAGSDILIPFGGPSDPSKGRCSDNG</sequence>
<reference evidence="4 5" key="1">
    <citation type="journal article" date="2015" name="Genome Biol. Evol.">
        <title>Characterization of Three Mycobacterium spp. with Potential Use in Bioremediation by Genome Sequencing and Comparative Genomics.</title>
        <authorList>
            <person name="Das S."/>
            <person name="Pettersson B.M."/>
            <person name="Behra P.R."/>
            <person name="Ramesh M."/>
            <person name="Dasgupta S."/>
            <person name="Bhattacharya A."/>
            <person name="Kirsebom L.A."/>
        </authorList>
    </citation>
    <scope>NUCLEOTIDE SEQUENCE [LARGE SCALE GENOMIC DNA]</scope>
    <source>
        <strain evidence="4 5">DSM 43826</strain>
    </source>
</reference>
<feature type="transmembrane region" description="Helical" evidence="1">
    <location>
        <begin position="12"/>
        <end position="33"/>
    </location>
</feature>
<dbReference type="EMBL" id="JYNL01000069">
    <property type="protein sequence ID" value="KMO67959.1"/>
    <property type="molecule type" value="Genomic_DNA"/>
</dbReference>
<dbReference type="AlphaFoldDB" id="A0A0J6VCP7"/>
<dbReference type="STRING" id="37916.MCHLDSM_07218"/>
<feature type="domain" description="Mammalian cell entry C-terminal" evidence="3">
    <location>
        <begin position="122"/>
        <end position="334"/>
    </location>
</feature>
<dbReference type="RefSeq" id="WP_048474041.1">
    <property type="nucleotide sequence ID" value="NZ_JYNL01000069.1"/>
</dbReference>
<feature type="domain" description="Mce/MlaD" evidence="2">
    <location>
        <begin position="42"/>
        <end position="116"/>
    </location>
</feature>
<evidence type="ECO:0000259" key="3">
    <source>
        <dbReference type="Pfam" id="PF11887"/>
    </source>
</evidence>
<proteinExistence type="predicted"/>
<evidence type="ECO:0000313" key="4">
    <source>
        <dbReference type="EMBL" id="KMO67959.1"/>
    </source>
</evidence>
<dbReference type="PANTHER" id="PTHR33371:SF17">
    <property type="entry name" value="MCE-FAMILY PROTEIN MCE1B"/>
    <property type="match status" value="1"/>
</dbReference>
<dbReference type="GO" id="GO:0051701">
    <property type="term" value="P:biological process involved in interaction with host"/>
    <property type="evidence" value="ECO:0007669"/>
    <property type="project" value="TreeGrafter"/>
</dbReference>
<dbReference type="Pfam" id="PF02470">
    <property type="entry name" value="MlaD"/>
    <property type="match status" value="1"/>
</dbReference>